<dbReference type="Proteomes" id="UP000269721">
    <property type="component" value="Unassembled WGS sequence"/>
</dbReference>
<feature type="signal peptide" evidence="1">
    <location>
        <begin position="1"/>
        <end position="15"/>
    </location>
</feature>
<evidence type="ECO:0000313" key="3">
    <source>
        <dbReference type="Proteomes" id="UP000269721"/>
    </source>
</evidence>
<sequence>MVFPILLSLLPGVSATGFRTVGDSGSVAQMAFLPPYTKTLSIASLMALHLDCESSRHWPPRWGSRSSLFRGALPISSTLSRRGEAKNS</sequence>
<dbReference type="EMBL" id="ML001450">
    <property type="protein sequence ID" value="RKO83262.1"/>
    <property type="molecule type" value="Genomic_DNA"/>
</dbReference>
<dbReference type="AlphaFoldDB" id="A0A4P9VVV2"/>
<proteinExistence type="predicted"/>
<accession>A0A4P9VVV2</accession>
<gene>
    <name evidence="2" type="ORF">BDK51DRAFT_47311</name>
</gene>
<evidence type="ECO:0008006" key="4">
    <source>
        <dbReference type="Google" id="ProtNLM"/>
    </source>
</evidence>
<keyword evidence="3" id="KW-1185">Reference proteome</keyword>
<evidence type="ECO:0000256" key="1">
    <source>
        <dbReference type="SAM" id="SignalP"/>
    </source>
</evidence>
<evidence type="ECO:0000313" key="2">
    <source>
        <dbReference type="EMBL" id="RKO83262.1"/>
    </source>
</evidence>
<keyword evidence="1" id="KW-0732">Signal</keyword>
<protein>
    <recommendedName>
        <fullName evidence="4">Secreted protein</fullName>
    </recommendedName>
</protein>
<name>A0A4P9VVV2_9FUNG</name>
<feature type="chain" id="PRO_5020724384" description="Secreted protein" evidence="1">
    <location>
        <begin position="16"/>
        <end position="88"/>
    </location>
</feature>
<reference evidence="3" key="1">
    <citation type="journal article" date="2018" name="Nat. Microbiol.">
        <title>Leveraging single-cell genomics to expand the fungal tree of life.</title>
        <authorList>
            <person name="Ahrendt S.R."/>
            <person name="Quandt C.A."/>
            <person name="Ciobanu D."/>
            <person name="Clum A."/>
            <person name="Salamov A."/>
            <person name="Andreopoulos B."/>
            <person name="Cheng J.F."/>
            <person name="Woyke T."/>
            <person name="Pelin A."/>
            <person name="Henrissat B."/>
            <person name="Reynolds N.K."/>
            <person name="Benny G.L."/>
            <person name="Smith M.E."/>
            <person name="James T.Y."/>
            <person name="Grigoriev I.V."/>
        </authorList>
    </citation>
    <scope>NUCLEOTIDE SEQUENCE [LARGE SCALE GENOMIC DNA]</scope>
</reference>
<organism evidence="2 3">
    <name type="scientific">Blyttiomyces helicus</name>
    <dbReference type="NCBI Taxonomy" id="388810"/>
    <lineage>
        <taxon>Eukaryota</taxon>
        <taxon>Fungi</taxon>
        <taxon>Fungi incertae sedis</taxon>
        <taxon>Chytridiomycota</taxon>
        <taxon>Chytridiomycota incertae sedis</taxon>
        <taxon>Chytridiomycetes</taxon>
        <taxon>Chytridiomycetes incertae sedis</taxon>
        <taxon>Blyttiomyces</taxon>
    </lineage>
</organism>